<feature type="compositionally biased region" description="Basic residues" evidence="2">
    <location>
        <begin position="1"/>
        <end position="11"/>
    </location>
</feature>
<feature type="region of interest" description="Disordered" evidence="2">
    <location>
        <begin position="448"/>
        <end position="590"/>
    </location>
</feature>
<sequence>MSQHRHKRQNRSRASVSVSFGASGFNPGSQQFTVGGGDDFAPPPYGRNPAPTQAPANASIAFPGAYPFASSGGGFIATGNSVDGGHPTRPVIANRRTRYGGGGDRSLGLGHPSRHSINMDPPPHVSMSMANGGPPHFSGRPGDSHGGPHRPPPLALPSRFTNGVGAGPSSPLAPQRPGTPQSAMLPYNDRSWTIDHATRQSLSHFPHSSLSLPLTTSPLPRHTPHSSVNFSAGPSGLGIATAPPGHPARRAVTHASMLSQQAHGRVPSIPQRTGPPPKAILGGPGGKTFDELRVGGPPVASRSASTSIEPSPSVSARSMSPLSSPAKPTFADQYQTKYLGTTVRVALPPESYSPPDSPPPETAGDEDDNDENLVRKVVRRETYPWPAGLVHGLPQDIPLPPSPTEEELNTVDNDMVSPVPIDHTPHGSLSAPIWEGKQVLVSVPSLSAWEPLKPPSPEHDEVSSTTYETAADSTPAETAYEFRSKAASDDDDQADHGVPNGNGHTGHDSLSAQTVTLSGDNGSGGPPSASKPSFDNTVDPVFKRSLGEVIRDDRQVQPPPPSSPQRRPSDLAYNPLAKPFEPEAVRPKTTLRPTAPAFVFLRPTSAPFVPSAFKPAASSDTLAAAPSEAPDGPEPFLSPAPMFLTTSPESTTDELGEDSDLINLQTTPHVPVPPHMPHGPPHFYPTVPSPAFMARTLETPRRFKPTIFTPRDQPSGPSTPQSQVGLLSHSEHDSNAPHVFKFVENSGAPSIPSIAGSPFTFTMPPSTVTTPLPAPPQSIVEQPHTASTVKSASITSVPGGSSTEGGGGALGLFTFNYKLRPQATEFKPMTPALGSPSKALALQPSTPAPIFASLSTRPSTLPLPANTPSRPSYAPLGSAFGPLGSGFGFSPGTPAIINSSLGLGEDSSDASRPSLDEYTQPRRPIPILAPQIQPNAINPWRNAVPSPTEAGSFVESHLSEDNRSVDEERDVPRSRTVTAKRSSQNSHLPKSWAETARSQPSSPIKDPTSTVFIHPSLPLMSQHSVTGPSRRSSVFAPETPANPAKQAVGVPSSPRMPESTDSFLSMVPLPSEHEHETNVPNAVLKKSMERRQSAPAPVKTDSKPLSFASKTYTPPPHPPPKQLESPQRFFEGLRRHNRLSPIPAPKLPLNGEDGEKFRTWTFPTPSHKRRFSGLDNGDERELPDIQASPQRNAAASNASLLPAWGPGDLPRPVVAQPSPDPFVPRPVEQKGWDSPQRLLPPTVLPPFLPSPQTFPLSVNGGHFGSNADLQSPIHDVVRLLKTIEDQMNLVKMDTSQLVFQSDKSANESFHRSNGAQEAVHAIKAHLPSPRAIDNVTGMLETQNGILQDIVRRIEEETTPSPTQFESSDHTQEMFRAIISGQHAMMAKFSELTETQNAIEDLRGATDALLESKSDWRDAAVDHRRASQIVDLQTQIRDEVTKTHRAERDAAILSIRVDELTKHAKDKELDDVWRALIRADVAAVTASLSKVARSQDKAQDDLDEMREQLLAQSTLAQSAVDAQRTERDTKNQLAAERHAQLVGLQKDAAVFDEKLFDLLGGLGQAVSRNRDDKVQELEQEVKSLRSELYDVSNAKNDLRVQVAEALGNVQLEKEKAQRFAESEAGERRTLDLQLKAEKARTSFLENRIQKLEAQLQDTNHNLDVWRSAALEQRLHAERTSVGALNWLSTELMTSPQAHVSALQSENYHWREFAISADRDRLDQWLSTKPFHGIAPQHTGGGSPKTVRAGTPVMSPKTVSSKTVQLPRTPGRSVLALTTAATPPPVRRAIPTIVEPTAE</sequence>
<proteinExistence type="predicted"/>
<feature type="region of interest" description="Disordered" evidence="2">
    <location>
        <begin position="1"/>
        <end position="56"/>
    </location>
</feature>
<dbReference type="Proteomes" id="UP000827549">
    <property type="component" value="Chromosome 4"/>
</dbReference>
<feature type="compositionally biased region" description="Polar residues" evidence="2">
    <location>
        <begin position="302"/>
        <end position="323"/>
    </location>
</feature>
<evidence type="ECO:0000313" key="3">
    <source>
        <dbReference type="EMBL" id="WOO82508.1"/>
    </source>
</evidence>
<feature type="region of interest" description="Disordered" evidence="2">
    <location>
        <begin position="387"/>
        <end position="409"/>
    </location>
</feature>
<feature type="region of interest" description="Disordered" evidence="2">
    <location>
        <begin position="1138"/>
        <end position="1182"/>
    </location>
</feature>
<feature type="region of interest" description="Disordered" evidence="2">
    <location>
        <begin position="347"/>
        <end position="371"/>
    </location>
</feature>
<name>A0AAF0YFD5_9TREE</name>
<feature type="compositionally biased region" description="Basic and acidic residues" evidence="2">
    <location>
        <begin position="541"/>
        <end position="555"/>
    </location>
</feature>
<feature type="region of interest" description="Disordered" evidence="2">
    <location>
        <begin position="705"/>
        <end position="731"/>
    </location>
</feature>
<feature type="compositionally biased region" description="Polar residues" evidence="2">
    <location>
        <begin position="508"/>
        <end position="520"/>
    </location>
</feature>
<reference evidence="3" key="1">
    <citation type="submission" date="2023-10" db="EMBL/GenBank/DDBJ databases">
        <authorList>
            <person name="Noh H."/>
        </authorList>
    </citation>
    <scope>NUCLEOTIDE SEQUENCE</scope>
    <source>
        <strain evidence="3">DUCC4014</strain>
    </source>
</reference>
<feature type="region of interest" description="Disordered" evidence="2">
    <location>
        <begin position="1088"/>
        <end position="1125"/>
    </location>
</feature>
<dbReference type="GeneID" id="87809220"/>
<accession>A0AAF0YFD5</accession>
<evidence type="ECO:0000313" key="4">
    <source>
        <dbReference type="Proteomes" id="UP000827549"/>
    </source>
</evidence>
<feature type="compositionally biased region" description="Polar residues" evidence="2">
    <location>
        <begin position="996"/>
        <end position="1011"/>
    </location>
</feature>
<gene>
    <name evidence="3" type="ORF">LOC62_04G005993</name>
</gene>
<feature type="compositionally biased region" description="Polar residues" evidence="2">
    <location>
        <begin position="1019"/>
        <end position="1032"/>
    </location>
</feature>
<feature type="coiled-coil region" evidence="1">
    <location>
        <begin position="1633"/>
        <end position="1667"/>
    </location>
</feature>
<feature type="coiled-coil region" evidence="1">
    <location>
        <begin position="1566"/>
        <end position="1593"/>
    </location>
</feature>
<feature type="compositionally biased region" description="Polar residues" evidence="2">
    <location>
        <begin position="715"/>
        <end position="725"/>
    </location>
</feature>
<organism evidence="3 4">
    <name type="scientific">Vanrija pseudolonga</name>
    <dbReference type="NCBI Taxonomy" id="143232"/>
    <lineage>
        <taxon>Eukaryota</taxon>
        <taxon>Fungi</taxon>
        <taxon>Dikarya</taxon>
        <taxon>Basidiomycota</taxon>
        <taxon>Agaricomycotina</taxon>
        <taxon>Tremellomycetes</taxon>
        <taxon>Trichosporonales</taxon>
        <taxon>Trichosporonaceae</taxon>
        <taxon>Vanrija</taxon>
    </lineage>
</organism>
<keyword evidence="4" id="KW-1185">Reference proteome</keyword>
<feature type="compositionally biased region" description="Polar residues" evidence="2">
    <location>
        <begin position="784"/>
        <end position="798"/>
    </location>
</feature>
<dbReference type="EMBL" id="CP086717">
    <property type="protein sequence ID" value="WOO82508.1"/>
    <property type="molecule type" value="Genomic_DNA"/>
</dbReference>
<feature type="compositionally biased region" description="Basic and acidic residues" evidence="2">
    <location>
        <begin position="957"/>
        <end position="973"/>
    </location>
</feature>
<feature type="compositionally biased region" description="Polar residues" evidence="2">
    <location>
        <begin position="463"/>
        <end position="476"/>
    </location>
</feature>
<feature type="compositionally biased region" description="Polar residues" evidence="2">
    <location>
        <begin position="12"/>
        <end position="33"/>
    </location>
</feature>
<protein>
    <submittedName>
        <fullName evidence="3">Uncharacterized protein</fullName>
    </submittedName>
</protein>
<feature type="region of interest" description="Disordered" evidence="2">
    <location>
        <begin position="900"/>
        <end position="1061"/>
    </location>
</feature>
<feature type="compositionally biased region" description="Pro residues" evidence="2">
    <location>
        <begin position="351"/>
        <end position="361"/>
    </location>
</feature>
<evidence type="ECO:0000256" key="2">
    <source>
        <dbReference type="SAM" id="MobiDB-lite"/>
    </source>
</evidence>
<feature type="region of interest" description="Disordered" evidence="2">
    <location>
        <begin position="94"/>
        <end position="183"/>
    </location>
</feature>
<feature type="region of interest" description="Disordered" evidence="2">
    <location>
        <begin position="784"/>
        <end position="805"/>
    </location>
</feature>
<evidence type="ECO:0000256" key="1">
    <source>
        <dbReference type="SAM" id="Coils"/>
    </source>
</evidence>
<keyword evidence="1" id="KW-0175">Coiled coil</keyword>
<dbReference type="RefSeq" id="XP_062628540.1">
    <property type="nucleotide sequence ID" value="XM_062772556.1"/>
</dbReference>
<feature type="compositionally biased region" description="Polar residues" evidence="2">
    <location>
        <begin position="975"/>
        <end position="988"/>
    </location>
</feature>
<feature type="region of interest" description="Disordered" evidence="2">
    <location>
        <begin position="294"/>
        <end position="332"/>
    </location>
</feature>
<feature type="region of interest" description="Disordered" evidence="2">
    <location>
        <begin position="1731"/>
        <end position="1762"/>
    </location>
</feature>